<sequence>MATQNLHRQKRPFQPSITSYFDRVDRDEYDRSRTPAARQPVLEPSVQSNLLSVGMRIRKAVPEGYKTHKTSLFFDPTPALPSTSTYSPAQPRRPAELVPFCGLHKVGGHGIQDMPRPVDAHEPVDIFADDRMPFDLSQESTSSTLSTDSMPAAPMLNPITTNKRHHSDDEDDDGDIPPFELHFPDPLNPTLADLSVSPTTTVSPISHTTYTGSGAVSRRAIAKPKSRRKAMSVAAATADCDMDFEDADFLRPWEEDELMMTGL</sequence>
<dbReference type="Proteomes" id="UP000053259">
    <property type="component" value="Unassembled WGS sequence"/>
</dbReference>
<evidence type="ECO:0000256" key="4">
    <source>
        <dbReference type="ARBA" id="ARBA00022490"/>
    </source>
</evidence>
<dbReference type="InterPro" id="IPR013900">
    <property type="entry name" value="RNR_inhibitor"/>
</dbReference>
<accession>A0A0D1YW11</accession>
<dbReference type="GeneID" id="27312030"/>
<dbReference type="OrthoDB" id="4072855at2759"/>
<reference evidence="7 8" key="1">
    <citation type="submission" date="2015-01" db="EMBL/GenBank/DDBJ databases">
        <title>The Genome Sequence of Ochroconis gallopava CBS43764.</title>
        <authorList>
            <consortium name="The Broad Institute Genomics Platform"/>
            <person name="Cuomo C."/>
            <person name="de Hoog S."/>
            <person name="Gorbushina A."/>
            <person name="Stielow B."/>
            <person name="Teixiera M."/>
            <person name="Abouelleil A."/>
            <person name="Chapman S.B."/>
            <person name="Priest M."/>
            <person name="Young S.K."/>
            <person name="Wortman J."/>
            <person name="Nusbaum C."/>
            <person name="Birren B."/>
        </authorList>
    </citation>
    <scope>NUCLEOTIDE SEQUENCE [LARGE SCALE GENOMIC DNA]</scope>
    <source>
        <strain evidence="7 8">CBS 43764</strain>
    </source>
</reference>
<dbReference type="GO" id="GO:0005737">
    <property type="term" value="C:cytoplasm"/>
    <property type="evidence" value="ECO:0007669"/>
    <property type="project" value="UniProtKB-SubCell"/>
</dbReference>
<proteinExistence type="inferred from homology"/>
<organism evidence="7 8">
    <name type="scientific">Verruconis gallopava</name>
    <dbReference type="NCBI Taxonomy" id="253628"/>
    <lineage>
        <taxon>Eukaryota</taxon>
        <taxon>Fungi</taxon>
        <taxon>Dikarya</taxon>
        <taxon>Ascomycota</taxon>
        <taxon>Pezizomycotina</taxon>
        <taxon>Dothideomycetes</taxon>
        <taxon>Pleosporomycetidae</taxon>
        <taxon>Venturiales</taxon>
        <taxon>Sympoventuriaceae</taxon>
        <taxon>Verruconis</taxon>
    </lineage>
</organism>
<protein>
    <submittedName>
        <fullName evidence="7">Uncharacterized protein</fullName>
    </submittedName>
</protein>
<evidence type="ECO:0000313" key="7">
    <source>
        <dbReference type="EMBL" id="KIW04882.1"/>
    </source>
</evidence>
<dbReference type="PANTHER" id="PTHR28081:SF1">
    <property type="entry name" value="DAMAGE-REGULATED IMPORT FACILITATOR 1"/>
    <property type="match status" value="1"/>
</dbReference>
<dbReference type="PANTHER" id="PTHR28081">
    <property type="entry name" value="DAMAGE-REGULATED IMPORT FACILITATOR 1-RELATED"/>
    <property type="match status" value="1"/>
</dbReference>
<dbReference type="VEuPathDB" id="FungiDB:PV09_04057"/>
<evidence type="ECO:0000256" key="1">
    <source>
        <dbReference type="ARBA" id="ARBA00004123"/>
    </source>
</evidence>
<evidence type="ECO:0000256" key="5">
    <source>
        <dbReference type="ARBA" id="ARBA00023242"/>
    </source>
</evidence>
<dbReference type="InParanoid" id="A0A0D1YW11"/>
<keyword evidence="5" id="KW-0539">Nucleus</keyword>
<dbReference type="GO" id="GO:0008104">
    <property type="term" value="P:intracellular protein localization"/>
    <property type="evidence" value="ECO:0007669"/>
    <property type="project" value="TreeGrafter"/>
</dbReference>
<dbReference type="GO" id="GO:0005634">
    <property type="term" value="C:nucleus"/>
    <property type="evidence" value="ECO:0007669"/>
    <property type="project" value="UniProtKB-SubCell"/>
</dbReference>
<feature type="region of interest" description="Disordered" evidence="6">
    <location>
        <begin position="1"/>
        <end position="37"/>
    </location>
</feature>
<gene>
    <name evidence="7" type="ORF">PV09_04057</name>
</gene>
<keyword evidence="8" id="KW-1185">Reference proteome</keyword>
<dbReference type="Pfam" id="PF08591">
    <property type="entry name" value="RNR_inhib"/>
    <property type="match status" value="1"/>
</dbReference>
<keyword evidence="4" id="KW-0963">Cytoplasm</keyword>
<evidence type="ECO:0000256" key="2">
    <source>
        <dbReference type="ARBA" id="ARBA00004496"/>
    </source>
</evidence>
<evidence type="ECO:0000313" key="8">
    <source>
        <dbReference type="Proteomes" id="UP000053259"/>
    </source>
</evidence>
<dbReference type="HOGENOM" id="CLU_050885_1_0_1"/>
<dbReference type="AlphaFoldDB" id="A0A0D1YW11"/>
<name>A0A0D1YW11_9PEZI</name>
<dbReference type="RefSeq" id="XP_016214751.1">
    <property type="nucleotide sequence ID" value="XM_016357347.1"/>
</dbReference>
<comment type="subcellular location">
    <subcellularLocation>
        <location evidence="2">Cytoplasm</location>
    </subcellularLocation>
    <subcellularLocation>
        <location evidence="1">Nucleus</location>
    </subcellularLocation>
</comment>
<feature type="compositionally biased region" description="Basic and acidic residues" evidence="6">
    <location>
        <begin position="22"/>
        <end position="33"/>
    </location>
</feature>
<dbReference type="GO" id="GO:1990846">
    <property type="term" value="F:ribonucleoside-diphosphate reductase inhibitor activity"/>
    <property type="evidence" value="ECO:0007669"/>
    <property type="project" value="TreeGrafter"/>
</dbReference>
<dbReference type="EMBL" id="KN847539">
    <property type="protein sequence ID" value="KIW04882.1"/>
    <property type="molecule type" value="Genomic_DNA"/>
</dbReference>
<evidence type="ECO:0000256" key="6">
    <source>
        <dbReference type="SAM" id="MobiDB-lite"/>
    </source>
</evidence>
<evidence type="ECO:0000256" key="3">
    <source>
        <dbReference type="ARBA" id="ARBA00005459"/>
    </source>
</evidence>
<comment type="similarity">
    <text evidence="3">Belongs to the DIF1/spd1 family.</text>
</comment>